<evidence type="ECO:0000313" key="2">
    <source>
        <dbReference type="Proteomes" id="UP000670092"/>
    </source>
</evidence>
<organism evidence="1 2">
    <name type="scientific">Ajellomyces capsulatus</name>
    <name type="common">Darling's disease fungus</name>
    <name type="synonym">Histoplasma capsulatum</name>
    <dbReference type="NCBI Taxonomy" id="5037"/>
    <lineage>
        <taxon>Eukaryota</taxon>
        <taxon>Fungi</taxon>
        <taxon>Dikarya</taxon>
        <taxon>Ascomycota</taxon>
        <taxon>Pezizomycotina</taxon>
        <taxon>Eurotiomycetes</taxon>
        <taxon>Eurotiomycetidae</taxon>
        <taxon>Onygenales</taxon>
        <taxon>Ajellomycetaceae</taxon>
        <taxon>Histoplasma</taxon>
    </lineage>
</organism>
<dbReference type="GO" id="GO:0005739">
    <property type="term" value="C:mitochondrion"/>
    <property type="evidence" value="ECO:0007669"/>
    <property type="project" value="TreeGrafter"/>
</dbReference>
<dbReference type="InterPro" id="IPR011009">
    <property type="entry name" value="Kinase-like_dom_sf"/>
</dbReference>
<gene>
    <name evidence="1" type="ORF">I7I52_10131</name>
</gene>
<name>A0A8H7YXC6_AJECA</name>
<evidence type="ECO:0000313" key="1">
    <source>
        <dbReference type="EMBL" id="KAG5299722.1"/>
    </source>
</evidence>
<dbReference type="InterPro" id="IPR051035">
    <property type="entry name" value="Mito_inheritance_9"/>
</dbReference>
<dbReference type="GO" id="GO:0016740">
    <property type="term" value="F:transferase activity"/>
    <property type="evidence" value="ECO:0007669"/>
    <property type="project" value="UniProtKB-KW"/>
</dbReference>
<dbReference type="VEuPathDB" id="FungiDB:I7I52_10131"/>
<comment type="caution">
    <text evidence="1">The sequence shown here is derived from an EMBL/GenBank/DDBJ whole genome shotgun (WGS) entry which is preliminary data.</text>
</comment>
<accession>A0A8H7YXC6</accession>
<dbReference type="OrthoDB" id="10003767at2759"/>
<dbReference type="AlphaFoldDB" id="A0A8H7YXC6"/>
<proteinExistence type="predicted"/>
<dbReference type="PANTHER" id="PTHR36091:SF2">
    <property type="entry name" value="AMINOGLYCOSIDE PHOSPHOTRANSFERASE DOMAIN-CONTAINING PROTEIN"/>
    <property type="match status" value="1"/>
</dbReference>
<keyword evidence="1" id="KW-0808">Transferase</keyword>
<dbReference type="EMBL" id="JAEVHI010000002">
    <property type="protein sequence ID" value="KAG5299722.1"/>
    <property type="molecule type" value="Genomic_DNA"/>
</dbReference>
<dbReference type="Proteomes" id="UP000670092">
    <property type="component" value="Unassembled WGS sequence"/>
</dbReference>
<reference evidence="1 2" key="1">
    <citation type="submission" date="2021-01" db="EMBL/GenBank/DDBJ databases">
        <title>Chromosome-level genome assembly of a human fungal pathogen reveals clustering of transcriptionally co-regulated genes.</title>
        <authorList>
            <person name="Voorhies M."/>
            <person name="Cohen S."/>
            <person name="Shea T.P."/>
            <person name="Petrus S."/>
            <person name="Munoz J.F."/>
            <person name="Poplawski S."/>
            <person name="Goldman W.E."/>
            <person name="Michael T."/>
            <person name="Cuomo C.A."/>
            <person name="Sil A."/>
            <person name="Beyhan S."/>
        </authorList>
    </citation>
    <scope>NUCLEOTIDE SEQUENCE [LARGE SCALE GENOMIC DNA]</scope>
    <source>
        <strain evidence="1 2">G184AR</strain>
    </source>
</reference>
<protein>
    <submittedName>
        <fullName evidence="1">Phosphotransferase enzyme family protein</fullName>
    </submittedName>
</protein>
<dbReference type="PANTHER" id="PTHR36091">
    <property type="entry name" value="ALTERED INHERITANCE OF MITOCHONDRIA PROTEIN 9, MITOCHONDRIAL"/>
    <property type="match status" value="1"/>
</dbReference>
<dbReference type="SUPFAM" id="SSF56112">
    <property type="entry name" value="Protein kinase-like (PK-like)"/>
    <property type="match status" value="1"/>
</dbReference>
<sequence length="164" mass="18943">MQLRNALRSFLTQYLPFRLYSAQQFRNITGSVRRQLVKNSKDELFQYTSGRWIYNEHLRLTERYLEFDIPALQKAIAAASGHSTSDIISFFKLAEGGFNRLFQVTFNDGNRVIARIPYPSTGPEHYGVASEVATLDYLRLHGITTPKVYAWCSTRENPTSLWKN</sequence>